<gene>
    <name evidence="1" type="ORF">N7U62_18670</name>
</gene>
<sequence length="78" mass="9348">MEKELLSLLLPEGMLEYFEVVSMKLKDKTYFIYLEEKNIHPQQFKGDKLTSKGFFDEVSIQDFPLRGKPCYLKIKRRK</sequence>
<keyword evidence="2" id="KW-1185">Reference proteome</keyword>
<name>A0ABT3CYD7_9BACT</name>
<accession>A0ABT3CYD7</accession>
<comment type="caution">
    <text evidence="1">The sequence shown here is derived from an EMBL/GenBank/DDBJ whole genome shotgun (WGS) entry which is preliminary data.</text>
</comment>
<protein>
    <recommendedName>
        <fullName evidence="3">Transposase</fullName>
    </recommendedName>
</protein>
<dbReference type="RefSeq" id="WP_264139609.1">
    <property type="nucleotide sequence ID" value="NZ_JAOYOD010000001.1"/>
</dbReference>
<reference evidence="1 2" key="1">
    <citation type="submission" date="2022-10" db="EMBL/GenBank/DDBJ databases">
        <title>Comparative genomics and taxonomic characterization of three novel marine species of genus Reichenbachiella exhibiting antioxidant and polysaccharide degradation activities.</title>
        <authorList>
            <person name="Muhammad N."/>
            <person name="Lee Y.-J."/>
            <person name="Ko J."/>
            <person name="Kim S.-G."/>
        </authorList>
    </citation>
    <scope>NUCLEOTIDE SEQUENCE [LARGE SCALE GENOMIC DNA]</scope>
    <source>
        <strain evidence="1 2">ABR2-5</strain>
    </source>
</reference>
<proteinExistence type="predicted"/>
<dbReference type="Proteomes" id="UP001300692">
    <property type="component" value="Unassembled WGS sequence"/>
</dbReference>
<evidence type="ECO:0008006" key="3">
    <source>
        <dbReference type="Google" id="ProtNLM"/>
    </source>
</evidence>
<dbReference type="EMBL" id="JAOYOD010000001">
    <property type="protein sequence ID" value="MCV9388713.1"/>
    <property type="molecule type" value="Genomic_DNA"/>
</dbReference>
<evidence type="ECO:0000313" key="1">
    <source>
        <dbReference type="EMBL" id="MCV9388713.1"/>
    </source>
</evidence>
<evidence type="ECO:0000313" key="2">
    <source>
        <dbReference type="Proteomes" id="UP001300692"/>
    </source>
</evidence>
<organism evidence="1 2">
    <name type="scientific">Reichenbachiella ulvae</name>
    <dbReference type="NCBI Taxonomy" id="2980104"/>
    <lineage>
        <taxon>Bacteria</taxon>
        <taxon>Pseudomonadati</taxon>
        <taxon>Bacteroidota</taxon>
        <taxon>Cytophagia</taxon>
        <taxon>Cytophagales</taxon>
        <taxon>Reichenbachiellaceae</taxon>
        <taxon>Reichenbachiella</taxon>
    </lineage>
</organism>